<dbReference type="InterPro" id="IPR036770">
    <property type="entry name" value="Ankyrin_rpt-contain_sf"/>
</dbReference>
<evidence type="ECO:0000256" key="2">
    <source>
        <dbReference type="ARBA" id="ARBA00023043"/>
    </source>
</evidence>
<dbReference type="EMBL" id="KI964664">
    <property type="protein sequence ID" value="EUC31396.1"/>
    <property type="molecule type" value="Genomic_DNA"/>
</dbReference>
<evidence type="ECO:0000313" key="6">
    <source>
        <dbReference type="Proteomes" id="UP000053841"/>
    </source>
</evidence>
<accession>W6YJB5</accession>
<dbReference type="RefSeq" id="XP_007714299.1">
    <property type="nucleotide sequence ID" value="XM_007716109.1"/>
</dbReference>
<feature type="repeat" description="ANK" evidence="3">
    <location>
        <begin position="474"/>
        <end position="498"/>
    </location>
</feature>
<dbReference type="Proteomes" id="UP000053841">
    <property type="component" value="Unassembled WGS sequence"/>
</dbReference>
<evidence type="ECO:0000313" key="5">
    <source>
        <dbReference type="EMBL" id="EUC31396.1"/>
    </source>
</evidence>
<dbReference type="Pfam" id="PF12796">
    <property type="entry name" value="Ank_2"/>
    <property type="match status" value="1"/>
</dbReference>
<feature type="region of interest" description="Disordered" evidence="4">
    <location>
        <begin position="111"/>
        <end position="144"/>
    </location>
</feature>
<dbReference type="PANTHER" id="PTHR24198:SF165">
    <property type="entry name" value="ANKYRIN REPEAT-CONTAINING PROTEIN-RELATED"/>
    <property type="match status" value="1"/>
</dbReference>
<dbReference type="Gene3D" id="1.25.40.20">
    <property type="entry name" value="Ankyrin repeat-containing domain"/>
    <property type="match status" value="1"/>
</dbReference>
<dbReference type="AlphaFoldDB" id="W6YJB5"/>
<organism evidence="5 6">
    <name type="scientific">Cochliobolus carbonum (strain 26-R-13)</name>
    <name type="common">Maize leaf spot fungus</name>
    <name type="synonym">Bipolaris zeicola</name>
    <dbReference type="NCBI Taxonomy" id="930089"/>
    <lineage>
        <taxon>Eukaryota</taxon>
        <taxon>Fungi</taxon>
        <taxon>Dikarya</taxon>
        <taxon>Ascomycota</taxon>
        <taxon>Pezizomycotina</taxon>
        <taxon>Dothideomycetes</taxon>
        <taxon>Pleosporomycetidae</taxon>
        <taxon>Pleosporales</taxon>
        <taxon>Pleosporineae</taxon>
        <taxon>Pleosporaceae</taxon>
        <taxon>Bipolaris</taxon>
    </lineage>
</organism>
<dbReference type="PANTHER" id="PTHR24198">
    <property type="entry name" value="ANKYRIN REPEAT AND PROTEIN KINASE DOMAIN-CONTAINING PROTEIN"/>
    <property type="match status" value="1"/>
</dbReference>
<evidence type="ECO:0000256" key="1">
    <source>
        <dbReference type="ARBA" id="ARBA00022737"/>
    </source>
</evidence>
<evidence type="ECO:0000256" key="3">
    <source>
        <dbReference type="PROSITE-ProRule" id="PRU00023"/>
    </source>
</evidence>
<dbReference type="SMART" id="SM00248">
    <property type="entry name" value="ANK"/>
    <property type="match status" value="3"/>
</dbReference>
<gene>
    <name evidence="5" type="ORF">COCCADRAFT_38489</name>
</gene>
<keyword evidence="6" id="KW-1185">Reference proteome</keyword>
<evidence type="ECO:0000256" key="4">
    <source>
        <dbReference type="SAM" id="MobiDB-lite"/>
    </source>
</evidence>
<protein>
    <submittedName>
        <fullName evidence="5">Uncharacterized protein</fullName>
    </submittedName>
</protein>
<dbReference type="STRING" id="930089.W6YJB5"/>
<keyword evidence="1" id="KW-0677">Repeat</keyword>
<dbReference type="GeneID" id="19148772"/>
<sequence length="564" mass="64301">MFRNTNELNDHPINHLYQTERTPRVPGRICCGCHRLFASVSIPDLCSNCGHTTCEACLEIEFVSRGHNLISHQNTNEAPSNLLGKVQSAHLEPNQARDVNGHNWQELREQMQHERDHEQGNQVEPHQEHPKEQHLPSISGRKKRKLNMTKCQRCRDDKKACIRQDSEKCNRCTEKGLLCSEGTRVIRPRKLPSNATLVSYYEMMAMARTRLDELFETMDSFFAGLRFRINENPASEFRIFVNAIYYQAILPCLAKLLTEKQSPETLPTRSSLISLIIAVFPNSLTDTCPLCGESNDEIPIDGLRDSMDSCRNFLFKEHLLKYHGDQLGEDKLEEEIQIYTTLSTEVPQKIGVALESLGLSKLAEQSRFFGLFHDDSVSWKNWKTSISHIGYFDCLGRTVLHRILDGVFEDDQELSFVVEQDERLWNDIALWNSRDILGRTPLHILCQFDEYSLLIKSIHKVLKAGASSGISTAYGTTPLHHAAANGSVQICKLLIEHGCKSYMEARDFSERTALDYAVIGERQKTVDLLTDLYIEAGLEVEMAKAHRTAVAVREGTYRSWKVYV</sequence>
<name>W6YJB5_COCC2</name>
<dbReference type="KEGG" id="bze:COCCADRAFT_38489"/>
<dbReference type="PROSITE" id="PS50297">
    <property type="entry name" value="ANK_REP_REGION"/>
    <property type="match status" value="1"/>
</dbReference>
<dbReference type="SUPFAM" id="SSF48403">
    <property type="entry name" value="Ankyrin repeat"/>
    <property type="match status" value="1"/>
</dbReference>
<feature type="compositionally biased region" description="Basic and acidic residues" evidence="4">
    <location>
        <begin position="111"/>
        <end position="134"/>
    </location>
</feature>
<dbReference type="OrthoDB" id="539213at2759"/>
<dbReference type="PROSITE" id="PS50088">
    <property type="entry name" value="ANK_REPEAT"/>
    <property type="match status" value="1"/>
</dbReference>
<keyword evidence="2 3" id="KW-0040">ANK repeat</keyword>
<dbReference type="HOGENOM" id="CLU_483093_0_0_1"/>
<proteinExistence type="predicted"/>
<dbReference type="InterPro" id="IPR002110">
    <property type="entry name" value="Ankyrin_rpt"/>
</dbReference>
<reference evidence="5 6" key="1">
    <citation type="journal article" date="2013" name="PLoS Genet.">
        <title>Comparative genome structure, secondary metabolite, and effector coding capacity across Cochliobolus pathogens.</title>
        <authorList>
            <person name="Condon B.J."/>
            <person name="Leng Y."/>
            <person name="Wu D."/>
            <person name="Bushley K.E."/>
            <person name="Ohm R.A."/>
            <person name="Otillar R."/>
            <person name="Martin J."/>
            <person name="Schackwitz W."/>
            <person name="Grimwood J."/>
            <person name="MohdZainudin N."/>
            <person name="Xue C."/>
            <person name="Wang R."/>
            <person name="Manning V.A."/>
            <person name="Dhillon B."/>
            <person name="Tu Z.J."/>
            <person name="Steffenson B.J."/>
            <person name="Salamov A."/>
            <person name="Sun H."/>
            <person name="Lowry S."/>
            <person name="LaButti K."/>
            <person name="Han J."/>
            <person name="Copeland A."/>
            <person name="Lindquist E."/>
            <person name="Barry K."/>
            <person name="Schmutz J."/>
            <person name="Baker S.E."/>
            <person name="Ciuffetti L.M."/>
            <person name="Grigoriev I.V."/>
            <person name="Zhong S."/>
            <person name="Turgeon B.G."/>
        </authorList>
    </citation>
    <scope>NUCLEOTIDE SEQUENCE [LARGE SCALE GENOMIC DNA]</scope>
    <source>
        <strain evidence="5 6">26-R-13</strain>
    </source>
</reference>